<dbReference type="EMBL" id="JNOC01000015">
    <property type="protein sequence ID" value="KPH56444.1"/>
    <property type="molecule type" value="Genomic_DNA"/>
</dbReference>
<reference evidence="1 2" key="1">
    <citation type="submission" date="2014-06" db="EMBL/GenBank/DDBJ databases">
        <title>Helicobacter pullorum isolates in fresh chicken meat - phenotypic and genotypic features.</title>
        <authorList>
            <person name="Borges V."/>
            <person name="Santos A."/>
            <person name="Correia C.B."/>
            <person name="Saraiva M."/>
            <person name="Menard A."/>
            <person name="Vieira L."/>
            <person name="Sampaio D.A."/>
            <person name="Gomes J.P."/>
            <person name="Oleastro M."/>
        </authorList>
    </citation>
    <scope>NUCLEOTIDE SEQUENCE [LARGE SCALE GENOMIC DNA]</scope>
    <source>
        <strain evidence="1 2">229334/12</strain>
    </source>
</reference>
<name>A0A0N1EC61_9HELI</name>
<gene>
    <name evidence="1" type="ORF">HPU229334_01625</name>
</gene>
<protein>
    <submittedName>
        <fullName evidence="1">Uncharacterized protein</fullName>
    </submittedName>
</protein>
<proteinExistence type="predicted"/>
<evidence type="ECO:0000313" key="1">
    <source>
        <dbReference type="EMBL" id="KPH56444.1"/>
    </source>
</evidence>
<dbReference type="PATRIC" id="fig|35818.11.peg.318"/>
<dbReference type="RefSeq" id="WP_040499513.1">
    <property type="nucleotide sequence ID" value="NZ_CABKNZ010000044.1"/>
</dbReference>
<evidence type="ECO:0000313" key="2">
    <source>
        <dbReference type="Proteomes" id="UP000037997"/>
    </source>
</evidence>
<comment type="caution">
    <text evidence="1">The sequence shown here is derived from an EMBL/GenBank/DDBJ whole genome shotgun (WGS) entry which is preliminary data.</text>
</comment>
<dbReference type="STRING" id="35818.HPU229336_07150"/>
<dbReference type="Proteomes" id="UP000037997">
    <property type="component" value="Unassembled WGS sequence"/>
</dbReference>
<organism evidence="1 2">
    <name type="scientific">Helicobacter pullorum</name>
    <dbReference type="NCBI Taxonomy" id="35818"/>
    <lineage>
        <taxon>Bacteria</taxon>
        <taxon>Pseudomonadati</taxon>
        <taxon>Campylobacterota</taxon>
        <taxon>Epsilonproteobacteria</taxon>
        <taxon>Campylobacterales</taxon>
        <taxon>Helicobacteraceae</taxon>
        <taxon>Helicobacter</taxon>
    </lineage>
</organism>
<sequence>MTNAIMLQAQNSFTLTDEMMNSLKELFGEKINVVELDNDMIEALQSDLSQTDNIRLKNIVNKLENKELKLYSELEFAKELKQKGYQW</sequence>
<accession>A0A0N1EC61</accession>
<dbReference type="AlphaFoldDB" id="A0A0N1EC61"/>